<proteinExistence type="predicted"/>
<dbReference type="EnsemblMetazoa" id="Aqu2.1.44432_001">
    <property type="protein sequence ID" value="Aqu2.1.44432_001"/>
    <property type="gene ID" value="Aqu2.1.44432"/>
</dbReference>
<organism evidence="1">
    <name type="scientific">Amphimedon queenslandica</name>
    <name type="common">Sponge</name>
    <dbReference type="NCBI Taxonomy" id="400682"/>
    <lineage>
        <taxon>Eukaryota</taxon>
        <taxon>Metazoa</taxon>
        <taxon>Porifera</taxon>
        <taxon>Demospongiae</taxon>
        <taxon>Heteroscleromorpha</taxon>
        <taxon>Haplosclerida</taxon>
        <taxon>Niphatidae</taxon>
        <taxon>Amphimedon</taxon>
    </lineage>
</organism>
<sequence length="43" mass="5180">MVKRQGEGHQRENMYYICMRLHEQIINNNNNTIYSLVMLVLIV</sequence>
<dbReference type="AlphaFoldDB" id="A0A1X7VVR3"/>
<accession>A0A1X7VVR3</accession>
<name>A0A1X7VVR3_AMPQE</name>
<evidence type="ECO:0000313" key="1">
    <source>
        <dbReference type="EnsemblMetazoa" id="Aqu2.1.44432_001"/>
    </source>
</evidence>
<dbReference type="InParanoid" id="A0A1X7VVR3"/>
<protein>
    <submittedName>
        <fullName evidence="1">Uncharacterized protein</fullName>
    </submittedName>
</protein>
<reference evidence="1" key="1">
    <citation type="submission" date="2017-05" db="UniProtKB">
        <authorList>
            <consortium name="EnsemblMetazoa"/>
        </authorList>
    </citation>
    <scope>IDENTIFICATION</scope>
</reference>